<dbReference type="EMBL" id="JAAAHW010009226">
    <property type="protein sequence ID" value="KAF9943438.1"/>
    <property type="molecule type" value="Genomic_DNA"/>
</dbReference>
<evidence type="ECO:0000313" key="1">
    <source>
        <dbReference type="EMBL" id="KAF9943438.1"/>
    </source>
</evidence>
<accession>A0A9P6LUL0</accession>
<sequence>DPEGLFCITTRNHTETKEDLWETTRGILPDILEKRDVFIAKFYETLALAKAEAVSNEPEYTSRLFVAELELFCNVFTESQYRDFRFKGEVALFYVSATAATATATAAAAPNPPTVVDITPFMRLPPFVGMIQATDIGLRAVLRSKTNLLDFVTETPAPVLDTEAFQIHITEL</sequence>
<dbReference type="AlphaFoldDB" id="A0A9P6LUL0"/>
<reference evidence="1" key="1">
    <citation type="journal article" date="2020" name="Fungal Divers.">
        <title>Resolving the Mortierellaceae phylogeny through synthesis of multi-gene phylogenetics and phylogenomics.</title>
        <authorList>
            <person name="Vandepol N."/>
            <person name="Liber J."/>
            <person name="Desiro A."/>
            <person name="Na H."/>
            <person name="Kennedy M."/>
            <person name="Barry K."/>
            <person name="Grigoriev I.V."/>
            <person name="Miller A.N."/>
            <person name="O'Donnell K."/>
            <person name="Stajich J.E."/>
            <person name="Bonito G."/>
        </authorList>
    </citation>
    <scope>NUCLEOTIDE SEQUENCE</scope>
    <source>
        <strain evidence="1">MES-2147</strain>
    </source>
</reference>
<evidence type="ECO:0000313" key="2">
    <source>
        <dbReference type="Proteomes" id="UP000749646"/>
    </source>
</evidence>
<dbReference type="Proteomes" id="UP000749646">
    <property type="component" value="Unassembled WGS sequence"/>
</dbReference>
<proteinExistence type="predicted"/>
<comment type="caution">
    <text evidence="1">The sequence shown here is derived from an EMBL/GenBank/DDBJ whole genome shotgun (WGS) entry which is preliminary data.</text>
</comment>
<feature type="non-terminal residue" evidence="1">
    <location>
        <position position="172"/>
    </location>
</feature>
<name>A0A9P6LUL0_9FUNG</name>
<dbReference type="OrthoDB" id="660555at2759"/>
<organism evidence="1 2">
    <name type="scientific">Modicella reniformis</name>
    <dbReference type="NCBI Taxonomy" id="1440133"/>
    <lineage>
        <taxon>Eukaryota</taxon>
        <taxon>Fungi</taxon>
        <taxon>Fungi incertae sedis</taxon>
        <taxon>Mucoromycota</taxon>
        <taxon>Mortierellomycotina</taxon>
        <taxon>Mortierellomycetes</taxon>
        <taxon>Mortierellales</taxon>
        <taxon>Mortierellaceae</taxon>
        <taxon>Modicella</taxon>
    </lineage>
</organism>
<keyword evidence="2" id="KW-1185">Reference proteome</keyword>
<gene>
    <name evidence="1" type="ORF">BGZ65_001051</name>
</gene>
<protein>
    <submittedName>
        <fullName evidence="1">Uncharacterized protein</fullName>
    </submittedName>
</protein>
<feature type="non-terminal residue" evidence="1">
    <location>
        <position position="1"/>
    </location>
</feature>